<dbReference type="Proteomes" id="UP001549086">
    <property type="component" value="Unassembled WGS sequence"/>
</dbReference>
<organism evidence="1 2">
    <name type="scientific">Bartonella silvatica</name>
    <dbReference type="NCBI Taxonomy" id="357760"/>
    <lineage>
        <taxon>Bacteria</taxon>
        <taxon>Pseudomonadati</taxon>
        <taxon>Pseudomonadota</taxon>
        <taxon>Alphaproteobacteria</taxon>
        <taxon>Hyphomicrobiales</taxon>
        <taxon>Bartonellaceae</taxon>
        <taxon>Bartonella</taxon>
    </lineage>
</organism>
<sequence length="197" mass="23188">MKLSLHFLTFTVLFFISILLGCTHVNDLNAYDKLYQEYINGKYIDFEHFEKKNKARRYGDHHGYQAISSRFDVIRHRHIFVVLCGRFLNLLRGDYNEDMSWAMLPNMITNLRYTYHWQETDFTWAYNMSMNSADPMIYYAKKFLNSSSGNGISPQTQMMTLAAAVDDIHDPTAKQIPQFCRNLEAIYSIMEPTKISY</sequence>
<dbReference type="EMBL" id="JBEPLI010000002">
    <property type="protein sequence ID" value="MET3589314.1"/>
    <property type="molecule type" value="Genomic_DNA"/>
</dbReference>
<dbReference type="RefSeq" id="WP_354188766.1">
    <property type="nucleotide sequence ID" value="NZ_JBEPLI010000002.1"/>
</dbReference>
<proteinExistence type="predicted"/>
<name>A0ABV2HFT3_9HYPH</name>
<protein>
    <recommendedName>
        <fullName evidence="3">Lipoprotein</fullName>
    </recommendedName>
</protein>
<evidence type="ECO:0000313" key="1">
    <source>
        <dbReference type="EMBL" id="MET3589314.1"/>
    </source>
</evidence>
<keyword evidence="2" id="KW-1185">Reference proteome</keyword>
<accession>A0ABV2HFT3</accession>
<comment type="caution">
    <text evidence="1">The sequence shown here is derived from an EMBL/GenBank/DDBJ whole genome shotgun (WGS) entry which is preliminary data.</text>
</comment>
<reference evidence="1 2" key="1">
    <citation type="submission" date="2024-06" db="EMBL/GenBank/DDBJ databases">
        <title>Genomic Encyclopedia of Type Strains, Phase IV (KMG-IV): sequencing the most valuable type-strain genomes for metagenomic binning, comparative biology and taxonomic classification.</title>
        <authorList>
            <person name="Goeker M."/>
        </authorList>
    </citation>
    <scope>NUCLEOTIDE SEQUENCE [LARGE SCALE GENOMIC DNA]</scope>
    <source>
        <strain evidence="1 2">DSM 23649</strain>
    </source>
</reference>
<evidence type="ECO:0000313" key="2">
    <source>
        <dbReference type="Proteomes" id="UP001549086"/>
    </source>
</evidence>
<evidence type="ECO:0008006" key="3">
    <source>
        <dbReference type="Google" id="ProtNLM"/>
    </source>
</evidence>
<gene>
    <name evidence="1" type="ORF">ABID23_000391</name>
</gene>
<dbReference type="PROSITE" id="PS51257">
    <property type="entry name" value="PROKAR_LIPOPROTEIN"/>
    <property type="match status" value="1"/>
</dbReference>